<keyword evidence="1 4" id="KW-0436">Ligase</keyword>
<dbReference type="Pfam" id="PF04107">
    <property type="entry name" value="GCS2"/>
    <property type="match status" value="1"/>
</dbReference>
<dbReference type="PANTHER" id="PTHR36510">
    <property type="entry name" value="GLUTAMATE--CYSTEINE LIGASE 2-RELATED"/>
    <property type="match status" value="1"/>
</dbReference>
<reference evidence="6" key="1">
    <citation type="submission" date="2016-11" db="EMBL/GenBank/DDBJ databases">
        <authorList>
            <person name="Varghese N."/>
            <person name="Submissions S."/>
        </authorList>
    </citation>
    <scope>NUCLEOTIDE SEQUENCE [LARGE SCALE GENOMIC DNA]</scope>
    <source>
        <strain evidence="6">DSM 26898</strain>
    </source>
</reference>
<protein>
    <recommendedName>
        <fullName evidence="4">Putative glutamate--cysteine ligase 2</fullName>
        <ecNumber evidence="4">6.3.2.2</ecNumber>
    </recommendedName>
    <alternativeName>
        <fullName evidence="4">Gamma-glutamylcysteine synthetase 2</fullName>
        <shortName evidence="4">GCS 2</shortName>
        <shortName evidence="4">Gamma-GCS 2</shortName>
    </alternativeName>
</protein>
<evidence type="ECO:0000256" key="4">
    <source>
        <dbReference type="HAMAP-Rule" id="MF_01609"/>
    </source>
</evidence>
<comment type="function">
    <text evidence="4">ATP-dependent carboxylate-amine ligase which exhibits weak glutamate--cysteine ligase activity.</text>
</comment>
<dbReference type="NCBIfam" id="TIGR02050">
    <property type="entry name" value="gshA_cyan_rel"/>
    <property type="match status" value="1"/>
</dbReference>
<evidence type="ECO:0000256" key="1">
    <source>
        <dbReference type="ARBA" id="ARBA00022598"/>
    </source>
</evidence>
<comment type="similarity">
    <text evidence="4">Belongs to the glutamate--cysteine ligase type 2 family. YbdK subfamily.</text>
</comment>
<dbReference type="EC" id="6.3.2.2" evidence="4"/>
<keyword evidence="3 4" id="KW-0067">ATP-binding</keyword>
<dbReference type="PANTHER" id="PTHR36510:SF1">
    <property type="entry name" value="GLUTAMATE--CYSTEINE LIGASE 2-RELATED"/>
    <property type="match status" value="1"/>
</dbReference>
<evidence type="ECO:0000313" key="6">
    <source>
        <dbReference type="Proteomes" id="UP000184236"/>
    </source>
</evidence>
<dbReference type="Gene3D" id="3.30.590.20">
    <property type="match status" value="1"/>
</dbReference>
<proteinExistence type="inferred from homology"/>
<dbReference type="InterPro" id="IPR006336">
    <property type="entry name" value="GCS2"/>
</dbReference>
<evidence type="ECO:0000313" key="5">
    <source>
        <dbReference type="EMBL" id="SHF27029.1"/>
    </source>
</evidence>
<comment type="catalytic activity">
    <reaction evidence="4">
        <text>L-cysteine + L-glutamate + ATP = gamma-L-glutamyl-L-cysteine + ADP + phosphate + H(+)</text>
        <dbReference type="Rhea" id="RHEA:13285"/>
        <dbReference type="ChEBI" id="CHEBI:15378"/>
        <dbReference type="ChEBI" id="CHEBI:29985"/>
        <dbReference type="ChEBI" id="CHEBI:30616"/>
        <dbReference type="ChEBI" id="CHEBI:35235"/>
        <dbReference type="ChEBI" id="CHEBI:43474"/>
        <dbReference type="ChEBI" id="CHEBI:58173"/>
        <dbReference type="ChEBI" id="CHEBI:456216"/>
        <dbReference type="EC" id="6.3.2.2"/>
    </reaction>
</comment>
<dbReference type="STRING" id="1302685.SAMN05444408_11282"/>
<dbReference type="NCBIfam" id="NF010039">
    <property type="entry name" value="PRK13515.1"/>
    <property type="match status" value="1"/>
</dbReference>
<dbReference type="GO" id="GO:0042398">
    <property type="term" value="P:modified amino acid biosynthetic process"/>
    <property type="evidence" value="ECO:0007669"/>
    <property type="project" value="InterPro"/>
</dbReference>
<dbReference type="RefSeq" id="WP_072885629.1">
    <property type="nucleotide sequence ID" value="NZ_FQVO01000012.1"/>
</dbReference>
<dbReference type="GO" id="GO:0004357">
    <property type="term" value="F:glutamate-cysteine ligase activity"/>
    <property type="evidence" value="ECO:0007669"/>
    <property type="project" value="UniProtKB-EC"/>
</dbReference>
<dbReference type="GO" id="GO:0005524">
    <property type="term" value="F:ATP binding"/>
    <property type="evidence" value="ECO:0007669"/>
    <property type="project" value="UniProtKB-KW"/>
</dbReference>
<keyword evidence="2 4" id="KW-0547">Nucleotide-binding</keyword>
<organism evidence="5 6">
    <name type="scientific">Chryseobacterium takakiae</name>
    <dbReference type="NCBI Taxonomy" id="1302685"/>
    <lineage>
        <taxon>Bacteria</taxon>
        <taxon>Pseudomonadati</taxon>
        <taxon>Bacteroidota</taxon>
        <taxon>Flavobacteriia</taxon>
        <taxon>Flavobacteriales</taxon>
        <taxon>Weeksellaceae</taxon>
        <taxon>Chryseobacterium group</taxon>
        <taxon>Chryseobacterium</taxon>
    </lineage>
</organism>
<dbReference type="InterPro" id="IPR050141">
    <property type="entry name" value="GCL_type2/YbdK_subfam"/>
</dbReference>
<dbReference type="OrthoDB" id="9769628at2"/>
<accession>A0A1M5A9T1</accession>
<dbReference type="InterPro" id="IPR011793">
    <property type="entry name" value="YbdK"/>
</dbReference>
<dbReference type="SUPFAM" id="SSF55931">
    <property type="entry name" value="Glutamine synthetase/guanido kinase"/>
    <property type="match status" value="1"/>
</dbReference>
<dbReference type="HAMAP" id="MF_01609">
    <property type="entry name" value="Glu_cys_ligase_2"/>
    <property type="match status" value="1"/>
</dbReference>
<evidence type="ECO:0000256" key="2">
    <source>
        <dbReference type="ARBA" id="ARBA00022741"/>
    </source>
</evidence>
<dbReference type="AlphaFoldDB" id="A0A1M5A9T1"/>
<keyword evidence="6" id="KW-1185">Reference proteome</keyword>
<evidence type="ECO:0000256" key="3">
    <source>
        <dbReference type="ARBA" id="ARBA00022840"/>
    </source>
</evidence>
<dbReference type="Proteomes" id="UP000184236">
    <property type="component" value="Unassembled WGS sequence"/>
</dbReference>
<dbReference type="InterPro" id="IPR014746">
    <property type="entry name" value="Gln_synth/guanido_kin_cat_dom"/>
</dbReference>
<sequence length="375" mass="43199">MHQFTIGIEEEYQIIDVESRDLVSHVSKIIEGGKAVLSENLKHEMHESMIEMETGICQNIQEAKAELTNLRRHLIKTAHEQGLRVSGGGTHPFSNWEHNTITNGERYIKIVDDMGDVARGNLIFGLHVHIGIPNREEGVRIQNVMRYFLPHVYALSTNSPFWIGRNTGFKSYRQEIFVKFPRTGIPSFFNSLAEFDSYVDLLVKTGTIDNAKKIWWDLRVHPFYPTIEFRICDMPLRIDETVCLAAIMQALVAKIYKLHQQNLSFRSYRRLLLNENKWRASKSGIEAHLIDFGKEESVPYPDLLKELLEFIDDVVDELGCRKEVEYAWTILENGTGADRQLKIFNETGDLTKVVDYMISETEYGITHGEVLHSNI</sequence>
<name>A0A1M5A9T1_9FLAO</name>
<dbReference type="EMBL" id="FQVO01000012">
    <property type="protein sequence ID" value="SHF27029.1"/>
    <property type="molecule type" value="Genomic_DNA"/>
</dbReference>
<gene>
    <name evidence="5" type="ORF">SAMN05444408_11282</name>
</gene>